<proteinExistence type="predicted"/>
<evidence type="ECO:0000256" key="1">
    <source>
        <dbReference type="SAM" id="Phobius"/>
    </source>
</evidence>
<keyword evidence="1" id="KW-1133">Transmembrane helix</keyword>
<dbReference type="AlphaFoldDB" id="A0AAD7E9E7"/>
<reference evidence="2" key="1">
    <citation type="submission" date="2023-03" db="EMBL/GenBank/DDBJ databases">
        <title>Massive genome expansion in bonnet fungi (Mycena s.s.) driven by repeated elements and novel gene families across ecological guilds.</title>
        <authorList>
            <consortium name="Lawrence Berkeley National Laboratory"/>
            <person name="Harder C.B."/>
            <person name="Miyauchi S."/>
            <person name="Viragh M."/>
            <person name="Kuo A."/>
            <person name="Thoen E."/>
            <person name="Andreopoulos B."/>
            <person name="Lu D."/>
            <person name="Skrede I."/>
            <person name="Drula E."/>
            <person name="Henrissat B."/>
            <person name="Morin E."/>
            <person name="Kohler A."/>
            <person name="Barry K."/>
            <person name="LaButti K."/>
            <person name="Morin E."/>
            <person name="Salamov A."/>
            <person name="Lipzen A."/>
            <person name="Mereny Z."/>
            <person name="Hegedus B."/>
            <person name="Baldrian P."/>
            <person name="Stursova M."/>
            <person name="Weitz H."/>
            <person name="Taylor A."/>
            <person name="Grigoriev I.V."/>
            <person name="Nagy L.G."/>
            <person name="Martin F."/>
            <person name="Kauserud H."/>
        </authorList>
    </citation>
    <scope>NUCLEOTIDE SEQUENCE</scope>
    <source>
        <strain evidence="2">CBHHK002</strain>
    </source>
</reference>
<comment type="caution">
    <text evidence="2">The sequence shown here is derived from an EMBL/GenBank/DDBJ whole genome shotgun (WGS) entry which is preliminary data.</text>
</comment>
<dbReference type="EMBL" id="JARIHO010000107">
    <property type="protein sequence ID" value="KAJ7303138.1"/>
    <property type="molecule type" value="Genomic_DNA"/>
</dbReference>
<dbReference type="Proteomes" id="UP001218218">
    <property type="component" value="Unassembled WGS sequence"/>
</dbReference>
<keyword evidence="1" id="KW-0812">Transmembrane</keyword>
<feature type="transmembrane region" description="Helical" evidence="1">
    <location>
        <begin position="31"/>
        <end position="61"/>
    </location>
</feature>
<gene>
    <name evidence="2" type="ORF">DFH08DRAFT_825992</name>
</gene>
<evidence type="ECO:0000313" key="2">
    <source>
        <dbReference type="EMBL" id="KAJ7303138.1"/>
    </source>
</evidence>
<protein>
    <submittedName>
        <fullName evidence="2">Uncharacterized protein</fullName>
    </submittedName>
</protein>
<keyword evidence="3" id="KW-1185">Reference proteome</keyword>
<name>A0AAD7E9E7_9AGAR</name>
<evidence type="ECO:0000313" key="3">
    <source>
        <dbReference type="Proteomes" id="UP001218218"/>
    </source>
</evidence>
<accession>A0AAD7E9E7</accession>
<organism evidence="2 3">
    <name type="scientific">Mycena albidolilacea</name>
    <dbReference type="NCBI Taxonomy" id="1033008"/>
    <lineage>
        <taxon>Eukaryota</taxon>
        <taxon>Fungi</taxon>
        <taxon>Dikarya</taxon>
        <taxon>Basidiomycota</taxon>
        <taxon>Agaricomycotina</taxon>
        <taxon>Agaricomycetes</taxon>
        <taxon>Agaricomycetidae</taxon>
        <taxon>Agaricales</taxon>
        <taxon>Marasmiineae</taxon>
        <taxon>Mycenaceae</taxon>
        <taxon>Mycena</taxon>
    </lineage>
</organism>
<keyword evidence="1" id="KW-0472">Membrane</keyword>
<sequence>MIVRKVSVLLRFLCIARRGIGYDIRPVPAPFWIFGVFTVYLLSAGLDTGVAFATIIIYFALSYQGIKVVWWGNTVNSTTFDGKSVPWKRVAKGAFFGPGPGEF</sequence>